<dbReference type="GO" id="GO:0045892">
    <property type="term" value="P:negative regulation of DNA-templated transcription"/>
    <property type="evidence" value="ECO:0007669"/>
    <property type="project" value="InterPro"/>
</dbReference>
<dbReference type="Gene3D" id="1.10.357.10">
    <property type="entry name" value="Tetracycline Repressor, domain 2"/>
    <property type="match status" value="1"/>
</dbReference>
<evidence type="ECO:0000259" key="5">
    <source>
        <dbReference type="PROSITE" id="PS50977"/>
    </source>
</evidence>
<evidence type="ECO:0000256" key="4">
    <source>
        <dbReference type="PROSITE-ProRule" id="PRU00335"/>
    </source>
</evidence>
<evidence type="ECO:0000256" key="2">
    <source>
        <dbReference type="ARBA" id="ARBA00023125"/>
    </source>
</evidence>
<dbReference type="InterPro" id="IPR009057">
    <property type="entry name" value="Homeodomain-like_sf"/>
</dbReference>
<dbReference type="Proteomes" id="UP000198949">
    <property type="component" value="Unassembled WGS sequence"/>
</dbReference>
<dbReference type="STRING" id="58114.SAMN05216270_11288"/>
<dbReference type="Pfam" id="PF02909">
    <property type="entry name" value="TetR_C_1"/>
    <property type="match status" value="1"/>
</dbReference>
<dbReference type="GO" id="GO:0003700">
    <property type="term" value="F:DNA-binding transcription factor activity"/>
    <property type="evidence" value="ECO:0007669"/>
    <property type="project" value="TreeGrafter"/>
</dbReference>
<proteinExistence type="predicted"/>
<feature type="domain" description="HTH tetR-type" evidence="5">
    <location>
        <begin position="27"/>
        <end position="87"/>
    </location>
</feature>
<evidence type="ECO:0000256" key="1">
    <source>
        <dbReference type="ARBA" id="ARBA00023015"/>
    </source>
</evidence>
<dbReference type="SUPFAM" id="SSF48498">
    <property type="entry name" value="Tetracyclin repressor-like, C-terminal domain"/>
    <property type="match status" value="1"/>
</dbReference>
<dbReference type="InterPro" id="IPR004111">
    <property type="entry name" value="Repressor_TetR_C"/>
</dbReference>
<sequence>MADKATETEPVTLWERLERPARAPRQRLSGRIIAAKAVAIADDQGLEAVTMRNLATALEVAPMAAYRFVNGKDDLLALMVNEVHAELAIPEGEWRDVLRAFGLQTRDLMRRHRWLAQLPPHVAMSPTPNRLAAMERALASLDGRGLDVEGIMTAVRTVDAYVHGAVGDEAAMSDMMEVCQVQSRQAVKEALGPQLQWMLATGRFPVYERYIYEAGCAEDPQQFFGAGLELVLDGIGACLDRAED</sequence>
<keyword evidence="7" id="KW-1185">Reference proteome</keyword>
<evidence type="ECO:0000256" key="3">
    <source>
        <dbReference type="ARBA" id="ARBA00023163"/>
    </source>
</evidence>
<dbReference type="RefSeq" id="WP_091038863.1">
    <property type="nucleotide sequence ID" value="NZ_FNAD01000012.1"/>
</dbReference>
<reference evidence="7" key="1">
    <citation type="submission" date="2016-10" db="EMBL/GenBank/DDBJ databases">
        <authorList>
            <person name="Varghese N."/>
            <person name="Submissions S."/>
        </authorList>
    </citation>
    <scope>NUCLEOTIDE SEQUENCE [LARGE SCALE GENOMIC DNA]</scope>
    <source>
        <strain evidence="7">CGMCC 4.3516</strain>
    </source>
</reference>
<evidence type="ECO:0000313" key="7">
    <source>
        <dbReference type="Proteomes" id="UP000198949"/>
    </source>
</evidence>
<dbReference type="PANTHER" id="PTHR30055">
    <property type="entry name" value="HTH-TYPE TRANSCRIPTIONAL REGULATOR RUTR"/>
    <property type="match status" value="1"/>
</dbReference>
<accession>A0A1G7A0X5</accession>
<dbReference type="InterPro" id="IPR001647">
    <property type="entry name" value="HTH_TetR"/>
</dbReference>
<dbReference type="PANTHER" id="PTHR30055:SF151">
    <property type="entry name" value="TRANSCRIPTIONAL REGULATORY PROTEIN"/>
    <property type="match status" value="1"/>
</dbReference>
<protein>
    <submittedName>
        <fullName evidence="6">Transcriptional regulator, TetR family</fullName>
    </submittedName>
</protein>
<keyword evidence="3" id="KW-0804">Transcription</keyword>
<feature type="DNA-binding region" description="H-T-H motif" evidence="4">
    <location>
        <begin position="50"/>
        <end position="69"/>
    </location>
</feature>
<dbReference type="OrthoDB" id="2570341at2"/>
<dbReference type="InterPro" id="IPR050109">
    <property type="entry name" value="HTH-type_TetR-like_transc_reg"/>
</dbReference>
<dbReference type="EMBL" id="FNAD01000012">
    <property type="protein sequence ID" value="SDE08588.1"/>
    <property type="molecule type" value="Genomic_DNA"/>
</dbReference>
<keyword evidence="2 4" id="KW-0238">DNA-binding</keyword>
<name>A0A1G7A0X5_9ACTN</name>
<gene>
    <name evidence="6" type="ORF">SAMN05216270_11288</name>
</gene>
<organism evidence="6 7">
    <name type="scientific">Glycomyces harbinensis</name>
    <dbReference type="NCBI Taxonomy" id="58114"/>
    <lineage>
        <taxon>Bacteria</taxon>
        <taxon>Bacillati</taxon>
        <taxon>Actinomycetota</taxon>
        <taxon>Actinomycetes</taxon>
        <taxon>Glycomycetales</taxon>
        <taxon>Glycomycetaceae</taxon>
        <taxon>Glycomyces</taxon>
    </lineage>
</organism>
<dbReference type="AlphaFoldDB" id="A0A1G7A0X5"/>
<evidence type="ECO:0000313" key="6">
    <source>
        <dbReference type="EMBL" id="SDE08588.1"/>
    </source>
</evidence>
<dbReference type="Gene3D" id="1.10.10.60">
    <property type="entry name" value="Homeodomain-like"/>
    <property type="match status" value="1"/>
</dbReference>
<keyword evidence="1" id="KW-0805">Transcription regulation</keyword>
<dbReference type="PROSITE" id="PS50977">
    <property type="entry name" value="HTH_TETR_2"/>
    <property type="match status" value="1"/>
</dbReference>
<dbReference type="InterPro" id="IPR036271">
    <property type="entry name" value="Tet_transcr_reg_TetR-rel_C_sf"/>
</dbReference>
<dbReference type="GO" id="GO:0000976">
    <property type="term" value="F:transcription cis-regulatory region binding"/>
    <property type="evidence" value="ECO:0007669"/>
    <property type="project" value="TreeGrafter"/>
</dbReference>
<dbReference type="SUPFAM" id="SSF46689">
    <property type="entry name" value="Homeodomain-like"/>
    <property type="match status" value="1"/>
</dbReference>